<feature type="compositionally biased region" description="Basic and acidic residues" evidence="1">
    <location>
        <begin position="172"/>
        <end position="195"/>
    </location>
</feature>
<reference evidence="2" key="1">
    <citation type="submission" date="2023-03" db="EMBL/GenBank/DDBJ databases">
        <authorList>
            <person name="Steffen K."/>
            <person name="Cardenas P."/>
        </authorList>
    </citation>
    <scope>NUCLEOTIDE SEQUENCE</scope>
</reference>
<evidence type="ECO:0000313" key="3">
    <source>
        <dbReference type="Proteomes" id="UP001174909"/>
    </source>
</evidence>
<accession>A0AA35TZF3</accession>
<protein>
    <submittedName>
        <fullName evidence="2">Histone deacetylase 2</fullName>
    </submittedName>
</protein>
<dbReference type="InterPro" id="IPR037138">
    <property type="entry name" value="His_deacetylse_dom_sf"/>
</dbReference>
<feature type="compositionally biased region" description="Acidic residues" evidence="1">
    <location>
        <begin position="273"/>
        <end position="290"/>
    </location>
</feature>
<keyword evidence="3" id="KW-1185">Reference proteome</keyword>
<feature type="compositionally biased region" description="Basic and acidic residues" evidence="1">
    <location>
        <begin position="147"/>
        <end position="162"/>
    </location>
</feature>
<evidence type="ECO:0000313" key="2">
    <source>
        <dbReference type="EMBL" id="CAI8057345.1"/>
    </source>
</evidence>
<feature type="compositionally biased region" description="Acidic residues" evidence="1">
    <location>
        <begin position="134"/>
        <end position="146"/>
    </location>
</feature>
<dbReference type="EMBL" id="CASHTH010004439">
    <property type="protein sequence ID" value="CAI8057345.1"/>
    <property type="molecule type" value="Genomic_DNA"/>
</dbReference>
<dbReference type="Proteomes" id="UP001174909">
    <property type="component" value="Unassembled WGS sequence"/>
</dbReference>
<feature type="compositionally biased region" description="Basic and acidic residues" evidence="1">
    <location>
        <begin position="294"/>
        <end position="311"/>
    </location>
</feature>
<gene>
    <name evidence="2" type="ORF">GBAR_LOCUS31253</name>
</gene>
<feature type="compositionally biased region" description="Basic and acidic residues" evidence="1">
    <location>
        <begin position="233"/>
        <end position="245"/>
    </location>
</feature>
<feature type="compositionally biased region" description="Polar residues" evidence="1">
    <location>
        <begin position="315"/>
        <end position="343"/>
    </location>
</feature>
<feature type="compositionally biased region" description="Pro residues" evidence="1">
    <location>
        <begin position="214"/>
        <end position="224"/>
    </location>
</feature>
<evidence type="ECO:0000256" key="1">
    <source>
        <dbReference type="SAM" id="MobiDB-lite"/>
    </source>
</evidence>
<dbReference type="Gene3D" id="3.40.800.20">
    <property type="entry name" value="Histone deacetylase domain"/>
    <property type="match status" value="1"/>
</dbReference>
<name>A0AA35TZF3_GEOBA</name>
<dbReference type="AlphaFoldDB" id="A0AA35TZF3"/>
<proteinExistence type="predicted"/>
<dbReference type="EMBL" id="CASHTH010004439">
    <property type="protein sequence ID" value="CAI8057346.1"/>
    <property type="molecule type" value="Genomic_DNA"/>
</dbReference>
<organism evidence="2 3">
    <name type="scientific">Geodia barretti</name>
    <name type="common">Barrett's horny sponge</name>
    <dbReference type="NCBI Taxonomy" id="519541"/>
    <lineage>
        <taxon>Eukaryota</taxon>
        <taxon>Metazoa</taxon>
        <taxon>Porifera</taxon>
        <taxon>Demospongiae</taxon>
        <taxon>Heteroscleromorpha</taxon>
        <taxon>Tetractinellida</taxon>
        <taxon>Astrophorina</taxon>
        <taxon>Geodiidae</taxon>
        <taxon>Geodia</taxon>
    </lineage>
</organism>
<feature type="region of interest" description="Disordered" evidence="1">
    <location>
        <begin position="122"/>
        <end position="343"/>
    </location>
</feature>
<sequence length="343" mass="37544">MLYTSISAKEIPMASKGWWCPSHCDHTFSYYIQCVCTYCMCLSLDLFPLPLSLSLYCLLAFSLSFPSPLLHPELPYNDYFEYYGPDFKLHISPTNMTNQNTPEYLNKIKARLFENLRPIPHAPSVPMQSIPEDMIQDPEPTEDDPDERIPQHVQDKMIAREEDLSDSEDEGDGRRNESVGHHDNKRLRLADEGGDNKAPAVNKITTGGGSIQSPVPPEPSPITPSPLVTPHSQESKAETAQEKTAKSASPGPEAADSSEAKPEKEGPATMGETVEEGDEGEMTGVGEEEGGGGKGKEEREGGEGERAKPMEETGEQAQTSPQPEGDSAQQQATPTSSEEPMEH</sequence>
<comment type="caution">
    <text evidence="2">The sequence shown here is derived from an EMBL/GenBank/DDBJ whole genome shotgun (WGS) entry which is preliminary data.</text>
</comment>